<protein>
    <submittedName>
        <fullName evidence="1">Uncharacterized protein</fullName>
    </submittedName>
</protein>
<evidence type="ECO:0000313" key="1">
    <source>
        <dbReference type="EMBL" id="OJT09889.1"/>
    </source>
</evidence>
<evidence type="ECO:0000313" key="2">
    <source>
        <dbReference type="Proteomes" id="UP000184267"/>
    </source>
</evidence>
<proteinExistence type="predicted"/>
<dbReference type="EMBL" id="MNAD01000872">
    <property type="protein sequence ID" value="OJT09889.1"/>
    <property type="molecule type" value="Genomic_DNA"/>
</dbReference>
<sequence length="181" mass="19423">MDGLPSRPSRDGLPTRLLSGLLPGPHSLPGKTSLSWATVDHRALGANGPILALLLSSGWSSADCAPDLSTSTPFFRLGTAREFLCDIPDNLQPDNVSSSNTELATGFLWAVWIFVFHAPVNVTLTLRLGQSVSDMSEPYEHTAHLLPTVRSQQPLPCQLAPERPISPVWVALGITHDLANA</sequence>
<name>A0A1M2VQK5_TRAPU</name>
<organism evidence="1 2">
    <name type="scientific">Trametes pubescens</name>
    <name type="common">White-rot fungus</name>
    <dbReference type="NCBI Taxonomy" id="154538"/>
    <lineage>
        <taxon>Eukaryota</taxon>
        <taxon>Fungi</taxon>
        <taxon>Dikarya</taxon>
        <taxon>Basidiomycota</taxon>
        <taxon>Agaricomycotina</taxon>
        <taxon>Agaricomycetes</taxon>
        <taxon>Polyporales</taxon>
        <taxon>Polyporaceae</taxon>
        <taxon>Trametes</taxon>
    </lineage>
</organism>
<reference evidence="1 2" key="1">
    <citation type="submission" date="2016-10" db="EMBL/GenBank/DDBJ databases">
        <title>Genome sequence of the basidiomycete white-rot fungus Trametes pubescens.</title>
        <authorList>
            <person name="Makela M.R."/>
            <person name="Granchi Z."/>
            <person name="Peng M."/>
            <person name="De Vries R.P."/>
            <person name="Grigoriev I."/>
            <person name="Riley R."/>
            <person name="Hilden K."/>
        </authorList>
    </citation>
    <scope>NUCLEOTIDE SEQUENCE [LARGE SCALE GENOMIC DNA]</scope>
    <source>
        <strain evidence="1 2">FBCC735</strain>
    </source>
</reference>
<gene>
    <name evidence="1" type="ORF">TRAPUB_13632</name>
</gene>
<comment type="caution">
    <text evidence="1">The sequence shown here is derived from an EMBL/GenBank/DDBJ whole genome shotgun (WGS) entry which is preliminary data.</text>
</comment>
<accession>A0A1M2VQK5</accession>
<dbReference type="Proteomes" id="UP000184267">
    <property type="component" value="Unassembled WGS sequence"/>
</dbReference>
<keyword evidence="2" id="KW-1185">Reference proteome</keyword>
<dbReference type="AlphaFoldDB" id="A0A1M2VQK5"/>